<comment type="caution">
    <text evidence="2">The sequence shown here is derived from an EMBL/GenBank/DDBJ whole genome shotgun (WGS) entry which is preliminary data.</text>
</comment>
<evidence type="ECO:0000259" key="1">
    <source>
        <dbReference type="Pfam" id="PF09848"/>
    </source>
</evidence>
<evidence type="ECO:0000313" key="2">
    <source>
        <dbReference type="EMBL" id="GAA4077461.1"/>
    </source>
</evidence>
<dbReference type="Proteomes" id="UP001499984">
    <property type="component" value="Unassembled WGS sequence"/>
</dbReference>
<protein>
    <recommendedName>
        <fullName evidence="1">Schlafen group 3-like DNA/RNA helicase domain-containing protein</fullName>
    </recommendedName>
</protein>
<evidence type="ECO:0000313" key="3">
    <source>
        <dbReference type="Proteomes" id="UP001499984"/>
    </source>
</evidence>
<keyword evidence="3" id="KW-1185">Reference proteome</keyword>
<name>A0ABP7VZ11_9ACTN</name>
<dbReference type="EMBL" id="BAAAZY010000021">
    <property type="protein sequence ID" value="GAA4077461.1"/>
    <property type="molecule type" value="Genomic_DNA"/>
</dbReference>
<accession>A0ABP7VZ11</accession>
<feature type="domain" description="Schlafen group 3-like DNA/RNA helicase" evidence="1">
    <location>
        <begin position="1"/>
        <end position="66"/>
    </location>
</feature>
<dbReference type="InterPro" id="IPR018647">
    <property type="entry name" value="SLFN_3-like_DNA/RNA_helicase"/>
</dbReference>
<proteinExistence type="predicted"/>
<gene>
    <name evidence="2" type="ORF">GCM10022233_65540</name>
</gene>
<sequence length="84" mass="9594">MEYDYSAVILGDDITWTPNGWQARPQESRDPALQGLSPRQYLRYALNTYRVPATRGTRGTRLYAVDSATQNQLRRLVNGTLHNP</sequence>
<dbReference type="Pfam" id="PF09848">
    <property type="entry name" value="SLFN-g3_helicase"/>
    <property type="match status" value="1"/>
</dbReference>
<organism evidence="2 3">
    <name type="scientific">Streptomyces shaanxiensis</name>
    <dbReference type="NCBI Taxonomy" id="653357"/>
    <lineage>
        <taxon>Bacteria</taxon>
        <taxon>Bacillati</taxon>
        <taxon>Actinomycetota</taxon>
        <taxon>Actinomycetes</taxon>
        <taxon>Kitasatosporales</taxon>
        <taxon>Streptomycetaceae</taxon>
        <taxon>Streptomyces</taxon>
    </lineage>
</organism>
<reference evidence="3" key="1">
    <citation type="journal article" date="2019" name="Int. J. Syst. Evol. Microbiol.">
        <title>The Global Catalogue of Microorganisms (GCM) 10K type strain sequencing project: providing services to taxonomists for standard genome sequencing and annotation.</title>
        <authorList>
            <consortium name="The Broad Institute Genomics Platform"/>
            <consortium name="The Broad Institute Genome Sequencing Center for Infectious Disease"/>
            <person name="Wu L."/>
            <person name="Ma J."/>
        </authorList>
    </citation>
    <scope>NUCLEOTIDE SEQUENCE [LARGE SCALE GENOMIC DNA]</scope>
    <source>
        <strain evidence="3">JCM 16925</strain>
    </source>
</reference>